<dbReference type="GO" id="GO:0004222">
    <property type="term" value="F:metalloendopeptidase activity"/>
    <property type="evidence" value="ECO:0007669"/>
    <property type="project" value="InterPro"/>
</dbReference>
<sequence length="184" mass="20981">MDFSVKLNQQLLELIINDKSGMAAVEKANAFYENCKALRAENFNADLQNYVKKLGELDAIKEYYGYNNNALDKKKIDGFYETLPVPDEWTLITMMQFEERAAWFVQHMDLMGEPALEPAMPLRAFNGGNKLIAISLGMIAAPFYNPNWPLEFHYAGIGQIIAHELTHSFDEQVFSERAEFSAEV</sequence>
<dbReference type="InterPro" id="IPR024079">
    <property type="entry name" value="MetalloPept_cat_dom_sf"/>
</dbReference>
<dbReference type="EMBL" id="CATQJA010000751">
    <property type="protein sequence ID" value="CAJ0563811.1"/>
    <property type="molecule type" value="Genomic_DNA"/>
</dbReference>
<dbReference type="Pfam" id="PF01431">
    <property type="entry name" value="Peptidase_M13"/>
    <property type="match status" value="1"/>
</dbReference>
<dbReference type="AlphaFoldDB" id="A0AA36C8Q0"/>
<proteinExistence type="inferred from homology"/>
<evidence type="ECO:0000259" key="2">
    <source>
        <dbReference type="Pfam" id="PF01431"/>
    </source>
</evidence>
<gene>
    <name evidence="3" type="ORF">MSPICULIGERA_LOCUS2553</name>
</gene>
<dbReference type="Gene3D" id="3.40.390.10">
    <property type="entry name" value="Collagenase (Catalytic Domain)"/>
    <property type="match status" value="1"/>
</dbReference>
<dbReference type="Proteomes" id="UP001177023">
    <property type="component" value="Unassembled WGS sequence"/>
</dbReference>
<dbReference type="GO" id="GO:0005886">
    <property type="term" value="C:plasma membrane"/>
    <property type="evidence" value="ECO:0007669"/>
    <property type="project" value="TreeGrafter"/>
</dbReference>
<dbReference type="GO" id="GO:0016485">
    <property type="term" value="P:protein processing"/>
    <property type="evidence" value="ECO:0007669"/>
    <property type="project" value="TreeGrafter"/>
</dbReference>
<keyword evidence="4" id="KW-1185">Reference proteome</keyword>
<dbReference type="SUPFAM" id="SSF55486">
    <property type="entry name" value="Metalloproteases ('zincins'), catalytic domain"/>
    <property type="match status" value="1"/>
</dbReference>
<protein>
    <recommendedName>
        <fullName evidence="2">Peptidase M13 C-terminal domain-containing protein</fullName>
    </recommendedName>
</protein>
<evidence type="ECO:0000256" key="1">
    <source>
        <dbReference type="ARBA" id="ARBA00007357"/>
    </source>
</evidence>
<comment type="similarity">
    <text evidence="1">Belongs to the peptidase M13 family.</text>
</comment>
<dbReference type="InterPro" id="IPR042089">
    <property type="entry name" value="Peptidase_M13_dom_2"/>
</dbReference>
<accession>A0AA36C8Q0</accession>
<comment type="caution">
    <text evidence="3">The sequence shown here is derived from an EMBL/GenBank/DDBJ whole genome shotgun (WGS) entry which is preliminary data.</text>
</comment>
<organism evidence="3 4">
    <name type="scientific">Mesorhabditis spiculigera</name>
    <dbReference type="NCBI Taxonomy" id="96644"/>
    <lineage>
        <taxon>Eukaryota</taxon>
        <taxon>Metazoa</taxon>
        <taxon>Ecdysozoa</taxon>
        <taxon>Nematoda</taxon>
        <taxon>Chromadorea</taxon>
        <taxon>Rhabditida</taxon>
        <taxon>Rhabditina</taxon>
        <taxon>Rhabditomorpha</taxon>
        <taxon>Rhabditoidea</taxon>
        <taxon>Rhabditidae</taxon>
        <taxon>Mesorhabditinae</taxon>
        <taxon>Mesorhabditis</taxon>
    </lineage>
</organism>
<feature type="domain" description="Peptidase M13 C-terminal" evidence="2">
    <location>
        <begin position="126"/>
        <end position="172"/>
    </location>
</feature>
<evidence type="ECO:0000313" key="3">
    <source>
        <dbReference type="EMBL" id="CAJ0563811.1"/>
    </source>
</evidence>
<dbReference type="InterPro" id="IPR000718">
    <property type="entry name" value="Peptidase_M13"/>
</dbReference>
<dbReference type="PANTHER" id="PTHR11733:SF167">
    <property type="entry name" value="FI17812P1-RELATED"/>
    <property type="match status" value="1"/>
</dbReference>
<evidence type="ECO:0000313" key="4">
    <source>
        <dbReference type="Proteomes" id="UP001177023"/>
    </source>
</evidence>
<reference evidence="3" key="1">
    <citation type="submission" date="2023-06" db="EMBL/GenBank/DDBJ databases">
        <authorList>
            <person name="Delattre M."/>
        </authorList>
    </citation>
    <scope>NUCLEOTIDE SEQUENCE</scope>
    <source>
        <strain evidence="3">AF72</strain>
    </source>
</reference>
<name>A0AA36C8Q0_9BILA</name>
<feature type="non-terminal residue" evidence="3">
    <location>
        <position position="1"/>
    </location>
</feature>
<dbReference type="InterPro" id="IPR018497">
    <property type="entry name" value="Peptidase_M13_C"/>
</dbReference>
<dbReference type="PRINTS" id="PR00786">
    <property type="entry name" value="NEPRILYSIN"/>
</dbReference>
<dbReference type="Gene3D" id="1.10.1380.10">
    <property type="entry name" value="Neutral endopeptidase , domain2"/>
    <property type="match status" value="1"/>
</dbReference>
<dbReference type="PANTHER" id="PTHR11733">
    <property type="entry name" value="ZINC METALLOPROTEASE FAMILY M13 NEPRILYSIN-RELATED"/>
    <property type="match status" value="1"/>
</dbReference>
<dbReference type="PROSITE" id="PS51885">
    <property type="entry name" value="NEPRILYSIN"/>
    <property type="match status" value="1"/>
</dbReference>